<keyword evidence="1 2" id="KW-0812">Transmembrane</keyword>
<keyword evidence="1" id="KW-0472">Membrane</keyword>
<accession>W7XJV0</accession>
<dbReference type="EMBL" id="GG662700">
    <property type="protein sequence ID" value="EWS74349.1"/>
    <property type="molecule type" value="Genomic_DNA"/>
</dbReference>
<dbReference type="GeneID" id="24440791"/>
<sequence>MHPFRQLVKFGRCRKQCKKCWSVFKYDKARFFKIQVKIQLQWHYFKIIISLFIRRIYFFNLFFNFLLISILLPTYSTYVKFLIKKVQKKISQQQQLKRAFQKIRIEFLVNKQINLYQIVRKLYIFNQFCYIFLCV</sequence>
<feature type="transmembrane region" description="Helical" evidence="1">
    <location>
        <begin position="63"/>
        <end position="83"/>
    </location>
</feature>
<reference evidence="3" key="1">
    <citation type="journal article" date="2006" name="PLoS Biol.">
        <title>Macronuclear genome sequence of the ciliate Tetrahymena thermophila, a model eukaryote.</title>
        <authorList>
            <person name="Eisen J.A."/>
            <person name="Coyne R.S."/>
            <person name="Wu M."/>
            <person name="Wu D."/>
            <person name="Thiagarajan M."/>
            <person name="Wortman J.R."/>
            <person name="Badger J.H."/>
            <person name="Ren Q."/>
            <person name="Amedeo P."/>
            <person name="Jones K.M."/>
            <person name="Tallon L.J."/>
            <person name="Delcher A.L."/>
            <person name="Salzberg S.L."/>
            <person name="Silva J.C."/>
            <person name="Haas B.J."/>
            <person name="Majoros W.H."/>
            <person name="Farzad M."/>
            <person name="Carlton J.M."/>
            <person name="Smith R.K. Jr."/>
            <person name="Garg J."/>
            <person name="Pearlman R.E."/>
            <person name="Karrer K.M."/>
            <person name="Sun L."/>
            <person name="Manning G."/>
            <person name="Elde N.C."/>
            <person name="Turkewitz A.P."/>
            <person name="Asai D.J."/>
            <person name="Wilkes D.E."/>
            <person name="Wang Y."/>
            <person name="Cai H."/>
            <person name="Collins K."/>
            <person name="Stewart B.A."/>
            <person name="Lee S.R."/>
            <person name="Wilamowska K."/>
            <person name="Weinberg Z."/>
            <person name="Ruzzo W.L."/>
            <person name="Wloga D."/>
            <person name="Gaertig J."/>
            <person name="Frankel J."/>
            <person name="Tsao C.-C."/>
            <person name="Gorovsky M.A."/>
            <person name="Keeling P.J."/>
            <person name="Waller R.F."/>
            <person name="Patron N.J."/>
            <person name="Cherry J.M."/>
            <person name="Stover N.A."/>
            <person name="Krieger C.J."/>
            <person name="del Toro C."/>
            <person name="Ryder H.F."/>
            <person name="Williamson S.C."/>
            <person name="Barbeau R.A."/>
            <person name="Hamilton E.P."/>
            <person name="Orias E."/>
        </authorList>
    </citation>
    <scope>NUCLEOTIDE SEQUENCE [LARGE SCALE GENOMIC DNA]</scope>
    <source>
        <strain evidence="3">SB210</strain>
    </source>
</reference>
<dbReference type="InParanoid" id="W7XJV0"/>
<keyword evidence="3" id="KW-1185">Reference proteome</keyword>
<dbReference type="Proteomes" id="UP000009168">
    <property type="component" value="Unassembled WGS sequence"/>
</dbReference>
<protein>
    <submittedName>
        <fullName evidence="2">Transmembrane protein, putative</fullName>
    </submittedName>
</protein>
<evidence type="ECO:0000256" key="1">
    <source>
        <dbReference type="SAM" id="Phobius"/>
    </source>
</evidence>
<evidence type="ECO:0000313" key="2">
    <source>
        <dbReference type="EMBL" id="EWS74349.1"/>
    </source>
</evidence>
<name>W7XJV0_TETTS</name>
<evidence type="ECO:0000313" key="3">
    <source>
        <dbReference type="Proteomes" id="UP000009168"/>
    </source>
</evidence>
<proteinExistence type="predicted"/>
<organism evidence="2 3">
    <name type="scientific">Tetrahymena thermophila (strain SB210)</name>
    <dbReference type="NCBI Taxonomy" id="312017"/>
    <lineage>
        <taxon>Eukaryota</taxon>
        <taxon>Sar</taxon>
        <taxon>Alveolata</taxon>
        <taxon>Ciliophora</taxon>
        <taxon>Intramacronucleata</taxon>
        <taxon>Oligohymenophorea</taxon>
        <taxon>Hymenostomatida</taxon>
        <taxon>Tetrahymenina</taxon>
        <taxon>Tetrahymenidae</taxon>
        <taxon>Tetrahymena</taxon>
    </lineage>
</organism>
<dbReference type="KEGG" id="tet:TTHERM_000815144"/>
<dbReference type="AlphaFoldDB" id="W7XJV0"/>
<gene>
    <name evidence="2" type="ORF">TTHERM_000815144</name>
</gene>
<keyword evidence="1" id="KW-1133">Transmembrane helix</keyword>
<dbReference type="RefSeq" id="XP_012653109.1">
    <property type="nucleotide sequence ID" value="XM_012797655.1"/>
</dbReference>